<gene>
    <name evidence="1" type="ORF">GOODEAATRI_011435</name>
</gene>
<name>A0ABV0NTN5_9TELE</name>
<proteinExistence type="predicted"/>
<dbReference type="EMBL" id="JAHRIO010050676">
    <property type="protein sequence ID" value="MEQ2174787.1"/>
    <property type="molecule type" value="Genomic_DNA"/>
</dbReference>
<dbReference type="Proteomes" id="UP001476798">
    <property type="component" value="Unassembled WGS sequence"/>
</dbReference>
<comment type="caution">
    <text evidence="1">The sequence shown here is derived from an EMBL/GenBank/DDBJ whole genome shotgun (WGS) entry which is preliminary data.</text>
</comment>
<keyword evidence="2" id="KW-1185">Reference proteome</keyword>
<organism evidence="1 2">
    <name type="scientific">Goodea atripinnis</name>
    <dbReference type="NCBI Taxonomy" id="208336"/>
    <lineage>
        <taxon>Eukaryota</taxon>
        <taxon>Metazoa</taxon>
        <taxon>Chordata</taxon>
        <taxon>Craniata</taxon>
        <taxon>Vertebrata</taxon>
        <taxon>Euteleostomi</taxon>
        <taxon>Actinopterygii</taxon>
        <taxon>Neopterygii</taxon>
        <taxon>Teleostei</taxon>
        <taxon>Neoteleostei</taxon>
        <taxon>Acanthomorphata</taxon>
        <taxon>Ovalentaria</taxon>
        <taxon>Atherinomorphae</taxon>
        <taxon>Cyprinodontiformes</taxon>
        <taxon>Goodeidae</taxon>
        <taxon>Goodea</taxon>
    </lineage>
</organism>
<evidence type="ECO:0000313" key="2">
    <source>
        <dbReference type="Proteomes" id="UP001476798"/>
    </source>
</evidence>
<evidence type="ECO:0000313" key="1">
    <source>
        <dbReference type="EMBL" id="MEQ2174787.1"/>
    </source>
</evidence>
<protein>
    <submittedName>
        <fullName evidence="1">Uncharacterized protein</fullName>
    </submittedName>
</protein>
<sequence length="125" mass="14259">MGLMDRMRPTKYVLQVLHQNRWHQRKRSGLAHRIHIQSNSRAVDPDNVIKPVMTAAFIADCSINLECQHSHNSSLRRSSISLPRQNSVLILVLSRLKVISSTPDGAFFLHTSFNKVPLQSFFHAC</sequence>
<accession>A0ABV0NTN5</accession>
<reference evidence="1 2" key="1">
    <citation type="submission" date="2021-06" db="EMBL/GenBank/DDBJ databases">
        <authorList>
            <person name="Palmer J.M."/>
        </authorList>
    </citation>
    <scope>NUCLEOTIDE SEQUENCE [LARGE SCALE GENOMIC DNA]</scope>
    <source>
        <strain evidence="1 2">GA_2019</strain>
        <tissue evidence="1">Muscle</tissue>
    </source>
</reference>